<sequence length="192" mass="21520">MLVASPRGMCWFGVELKMFEIGIEEFKGKVFGKICEKGPKFSSWIRFGGKDLSLLLEGVEFCCGLKKKAHFWKIFILVFPEGRGLVGGWKLLVSKLRSLGVSPLQGNEALLENPMPSQASPSRIEEKNGQLDRDMATLQDYFASCDVVWLEIEKEVLDRNEESLGKCLVGKWKGDTGRLPDLVSFGLWAKNS</sequence>
<proteinExistence type="predicted"/>
<gene>
    <name evidence="1" type="ORF">CK203_028687</name>
</gene>
<name>A0A438IFC9_VITVI</name>
<comment type="caution">
    <text evidence="1">The sequence shown here is derived from an EMBL/GenBank/DDBJ whole genome shotgun (WGS) entry which is preliminary data.</text>
</comment>
<evidence type="ECO:0008006" key="3">
    <source>
        <dbReference type="Google" id="ProtNLM"/>
    </source>
</evidence>
<protein>
    <recommendedName>
        <fullName evidence="3">DUF4283 domain-containing protein</fullName>
    </recommendedName>
</protein>
<dbReference type="Proteomes" id="UP000288805">
    <property type="component" value="Unassembled WGS sequence"/>
</dbReference>
<evidence type="ECO:0000313" key="2">
    <source>
        <dbReference type="Proteomes" id="UP000288805"/>
    </source>
</evidence>
<evidence type="ECO:0000313" key="1">
    <source>
        <dbReference type="EMBL" id="RVW95456.1"/>
    </source>
</evidence>
<dbReference type="AlphaFoldDB" id="A0A438IFC9"/>
<accession>A0A438IFC9</accession>
<dbReference type="EMBL" id="QGNW01000114">
    <property type="protein sequence ID" value="RVW95456.1"/>
    <property type="molecule type" value="Genomic_DNA"/>
</dbReference>
<organism evidence="1 2">
    <name type="scientific">Vitis vinifera</name>
    <name type="common">Grape</name>
    <dbReference type="NCBI Taxonomy" id="29760"/>
    <lineage>
        <taxon>Eukaryota</taxon>
        <taxon>Viridiplantae</taxon>
        <taxon>Streptophyta</taxon>
        <taxon>Embryophyta</taxon>
        <taxon>Tracheophyta</taxon>
        <taxon>Spermatophyta</taxon>
        <taxon>Magnoliopsida</taxon>
        <taxon>eudicotyledons</taxon>
        <taxon>Gunneridae</taxon>
        <taxon>Pentapetalae</taxon>
        <taxon>rosids</taxon>
        <taxon>Vitales</taxon>
        <taxon>Vitaceae</taxon>
        <taxon>Viteae</taxon>
        <taxon>Vitis</taxon>
    </lineage>
</organism>
<reference evidence="1 2" key="1">
    <citation type="journal article" date="2018" name="PLoS Genet.">
        <title>Population sequencing reveals clonal diversity and ancestral inbreeding in the grapevine cultivar Chardonnay.</title>
        <authorList>
            <person name="Roach M.J."/>
            <person name="Johnson D.L."/>
            <person name="Bohlmann J."/>
            <person name="van Vuuren H.J."/>
            <person name="Jones S.J."/>
            <person name="Pretorius I.S."/>
            <person name="Schmidt S.A."/>
            <person name="Borneman A.R."/>
        </authorList>
    </citation>
    <scope>NUCLEOTIDE SEQUENCE [LARGE SCALE GENOMIC DNA]</scope>
    <source>
        <strain evidence="2">cv. Chardonnay</strain>
        <tissue evidence="1">Leaf</tissue>
    </source>
</reference>